<evidence type="ECO:0000313" key="1">
    <source>
        <dbReference type="EMBL" id="BDO13081.1"/>
    </source>
</evidence>
<sequence length="58" mass="7075">MIREHRVFSSNHVDLLTWRFVLHPFPRTFGYQDKWALSDYINDSFASCRQRYPVRRGT</sequence>
<dbReference type="RefSeq" id="WP_261902339.1">
    <property type="nucleotide sequence ID" value="NZ_AP026392.1"/>
</dbReference>
<reference evidence="1" key="1">
    <citation type="submission" date="2022-07" db="EMBL/GenBank/DDBJ databases">
        <title>Complete genome sequence of carbapenem-resistant Klebsiella spp. in Japan.</title>
        <authorList>
            <person name="Maehana S."/>
            <person name="Suzuki M."/>
            <person name="Kitasato H."/>
        </authorList>
    </citation>
    <scope>NUCLEOTIDE SEQUENCE</scope>
    <source>
        <strain evidence="1">KAM644</strain>
    </source>
</reference>
<organism evidence="1 2">
    <name type="scientific">Klebsiella quasipneumoniae subsp. quasipneumoniae</name>
    <dbReference type="NCBI Taxonomy" id="1667327"/>
    <lineage>
        <taxon>Bacteria</taxon>
        <taxon>Pseudomonadati</taxon>
        <taxon>Pseudomonadota</taxon>
        <taxon>Gammaproteobacteria</taxon>
        <taxon>Enterobacterales</taxon>
        <taxon>Enterobacteriaceae</taxon>
        <taxon>Klebsiella/Raoultella group</taxon>
        <taxon>Klebsiella</taxon>
        <taxon>Klebsiella pneumoniae complex</taxon>
    </lineage>
</organism>
<accession>A0AAN1Y4V1</accession>
<dbReference type="EMBL" id="AP026407">
    <property type="protein sequence ID" value="BDO13081.1"/>
    <property type="molecule type" value="Genomic_DNA"/>
</dbReference>
<dbReference type="Proteomes" id="UP001058353">
    <property type="component" value="Chromosome"/>
</dbReference>
<dbReference type="AlphaFoldDB" id="A0AAN1Y4V1"/>
<gene>
    <name evidence="1" type="ORF">KAM644c_21470</name>
</gene>
<proteinExistence type="predicted"/>
<protein>
    <submittedName>
        <fullName evidence="1">Uncharacterized protein</fullName>
    </submittedName>
</protein>
<evidence type="ECO:0000313" key="2">
    <source>
        <dbReference type="Proteomes" id="UP001058353"/>
    </source>
</evidence>
<name>A0AAN1Y4V1_9ENTR</name>